<accession>A0A3R9Q9U7</accession>
<dbReference type="EMBL" id="RCOR01000017">
    <property type="protein sequence ID" value="RSN69824.1"/>
    <property type="molecule type" value="Genomic_DNA"/>
</dbReference>
<organism evidence="1 2">
    <name type="scientific">Candidatus Korarchaeum cryptofilum</name>
    <dbReference type="NCBI Taxonomy" id="498846"/>
    <lineage>
        <taxon>Archaea</taxon>
        <taxon>Thermoproteota</taxon>
        <taxon>Candidatus Korarchaeia</taxon>
        <taxon>Candidatus Korarchaeales</taxon>
        <taxon>Candidatus Korarchaeaceae</taxon>
        <taxon>Candidatus Korarchaeum</taxon>
    </lineage>
</organism>
<dbReference type="RefSeq" id="WP_125740982.1">
    <property type="nucleotide sequence ID" value="NZ_RCOR01000017.1"/>
</dbReference>
<dbReference type="Proteomes" id="UP000278149">
    <property type="component" value="Unassembled WGS sequence"/>
</dbReference>
<evidence type="ECO:0000313" key="2">
    <source>
        <dbReference type="Proteomes" id="UP000278149"/>
    </source>
</evidence>
<name>A0A3R9Q9U7_9CREN</name>
<dbReference type="Pfam" id="PF04465">
    <property type="entry name" value="DUF499"/>
    <property type="match status" value="1"/>
</dbReference>
<proteinExistence type="predicted"/>
<gene>
    <name evidence="1" type="ORF">D9Q81_02300</name>
</gene>
<protein>
    <submittedName>
        <fullName evidence="1">DUF499 domain-containing protein</fullName>
    </submittedName>
</protein>
<sequence>MGLKEYLQRGDVKVWDDVYDTSLDDKAAPNLCDVYFRREVPLYTDPKEFFKHTYLTKSMGELIEEIADSLEGKKGSNIFLLTSLFGGGKTHTLITLYHAFESPESLRDLDEKLAAKISRLGRVKVVVMDASSTKLVPHPAEPYEAEGFEIRTIWGMLAYKLGRYADIEHLDSKGSPAPDIEKLRSILSGAKDPTIILLDEIVPYVFNMTRSEDLKDYGEKVILFLENLAKAIEPLERIALVISIQAEYRKEEPTPEELYRDVAKKILRHIRRETTKIVVPVAPEDIVMVLKRRIFSYISEDAAWEAQDGLQSTYRGYEIFGTESDWQLSLEEKRITAKDTYPFHPKYLEVLREFVTRNRDLQKTRDAIRITRKVVRRILSGREDSGFIMPWHIDLRDKDIRNLVLTESYKNFRDVASRDIVSEDGSLGSIANCSKPALALKIATVVLLKTYTYETFKEPLKVFPDLKDIALMTYDPESFSSSDLQPPDIEATVEEMLVKLPHFTGEENRFWFTPYPSVLEYVERRADEMLRGATLDLHRKLVNYVKSHVKGDTSGTRKKGEKPSSEVFDSNNVITLGYGDDIGRELRDEKSLRLVVMVKPDVSEEELRNIILREPGGGKRTYANTIAVVFPSKSDLADELRYVAKIEAAKEIKENLSEYYTDKDIIKIQSNKLESYINENEGYLMQQILSLLTKVAYPYRGKEGDDIKIVEASPSSSLISQVEAALKDPRTGPKLRTKLEFKDISDFLKDNLRWDLVNGDRQFEFKEIMDVFYTSTAAPFTTQKAVEEALLEGLDKLDIGIKIEGELYWKRIGSSGAERPKGLRDTAVILSWKRAAEQMKEELLSESGVRKNGVTKRIWYEVEIGGERIPLEDLVKQEGWEEVLRAGVIEKREEELKRGFVLDVKPKHVELNQGEKAVFEISIEPVEDYSEEIKLQVEEGELSQGEGRPPMKVSWEVMPRRVGRFPLKIRAVSSDGLLKEESVSIVILSPEEERDVDKIDSSISGEKLLSISSSDLISLKIAIENVSKLGMKAKVNIDAEFGGNIRFSMEGVSIDMARFLVQKLDEISRQTSQLGLRTHLNGSIELEDHVVLDDQKIAVLSQLNGRAIFKLLVRRKGHKG</sequence>
<dbReference type="AlphaFoldDB" id="A0A3R9Q9U7"/>
<evidence type="ECO:0000313" key="1">
    <source>
        <dbReference type="EMBL" id="RSN69824.1"/>
    </source>
</evidence>
<comment type="caution">
    <text evidence="1">The sequence shown here is derived from an EMBL/GenBank/DDBJ whole genome shotgun (WGS) entry which is preliminary data.</text>
</comment>
<reference evidence="1 2" key="1">
    <citation type="submission" date="2018-10" db="EMBL/GenBank/DDBJ databases">
        <title>Co-occurring genomic capacity for anaerobic methane metabolism and dissimilatory sulfite reduction discovered in the Korarchaeota.</title>
        <authorList>
            <person name="Mckay L.J."/>
            <person name="Dlakic M."/>
            <person name="Fields M.W."/>
            <person name="Delmont T.O."/>
            <person name="Eren A.M."/>
            <person name="Jay Z.J."/>
            <person name="Klingelsmith K.B."/>
            <person name="Rusch D.B."/>
            <person name="Inskeep W.P."/>
        </authorList>
    </citation>
    <scope>NUCLEOTIDE SEQUENCE [LARGE SCALE GENOMIC DNA]</scope>
    <source>
        <strain evidence="1 2">WS</strain>
    </source>
</reference>
<dbReference type="InterPro" id="IPR007555">
    <property type="entry name" value="DUF499"/>
</dbReference>